<dbReference type="PROSITE" id="PS51257">
    <property type="entry name" value="PROKAR_LIPOPROTEIN"/>
    <property type="match status" value="1"/>
</dbReference>
<evidence type="ECO:0000259" key="1">
    <source>
        <dbReference type="Pfam" id="PF23859"/>
    </source>
</evidence>
<evidence type="ECO:0000313" key="2">
    <source>
        <dbReference type="EMBL" id="ADN12884.1"/>
    </source>
</evidence>
<organism evidence="2 3">
    <name type="scientific">Gloeothece verrucosa (strain PCC 7822)</name>
    <name type="common">Cyanothece sp. (strain PCC 7822)</name>
    <dbReference type="NCBI Taxonomy" id="497965"/>
    <lineage>
        <taxon>Bacteria</taxon>
        <taxon>Bacillati</taxon>
        <taxon>Cyanobacteriota</taxon>
        <taxon>Cyanophyceae</taxon>
        <taxon>Oscillatoriophycideae</taxon>
        <taxon>Chroococcales</taxon>
        <taxon>Aphanothecaceae</taxon>
        <taxon>Gloeothece</taxon>
        <taxon>Gloeothece verrucosa</taxon>
    </lineage>
</organism>
<sequence>MRALGDNVQNHLGILPLFFIGCSPSQAASIINPDYPAAGVMISANSLRSRKSDFKTSSPWIMDSGAFTELSRFGKYRSSVEDYAHQISRWANVGHLLCAVAQDYMCEPFILERTGLSVEEHQRLTIERFERLCSYPLPVKIMPVIQGYKVSDYIAHVQQYNDRLDQGEWVGVGSVCRRNGSPEIIGDILRAIKLIRPDLRLHGFGLKQTALENQAVRELLYSCDSMAWSMPRRFKDLTPTIELAHNYQAKVSKAVTDSVQKRIPVTAGAGNGQGRKPKWNNPKTKAIRVPEDLAERLLDLARQWDESRDNPLGVEPDLEPNPKANYWGLKTEMLITHYMYQKLKGKIVELLPGGLVKICWLNGGHLQGQIETHNPLFILPLGNDDR</sequence>
<dbReference type="HOGENOM" id="CLU_060273_0_0_3"/>
<dbReference type="AlphaFoldDB" id="E0UCC7"/>
<dbReference type="STRING" id="497965.Cyan7822_0864"/>
<accession>E0UCC7</accession>
<gene>
    <name evidence="2" type="ordered locus">Cyan7822_0864</name>
</gene>
<proteinExistence type="predicted"/>
<dbReference type="eggNOG" id="ENOG5033BCC">
    <property type="taxonomic scope" value="Bacteria"/>
</dbReference>
<dbReference type="EMBL" id="CP002198">
    <property type="protein sequence ID" value="ADN12884.1"/>
    <property type="molecule type" value="Genomic_DNA"/>
</dbReference>
<feature type="domain" description="DeoxyPurine in DNA protein A" evidence="1">
    <location>
        <begin position="48"/>
        <end position="235"/>
    </location>
</feature>
<dbReference type="Pfam" id="PF23859">
    <property type="entry name" value="DpdA"/>
    <property type="match status" value="1"/>
</dbReference>
<evidence type="ECO:0000313" key="3">
    <source>
        <dbReference type="Proteomes" id="UP000008206"/>
    </source>
</evidence>
<dbReference type="InterPro" id="IPR055645">
    <property type="entry name" value="DpdA"/>
</dbReference>
<protein>
    <recommendedName>
        <fullName evidence="1">DeoxyPurine in DNA protein A domain-containing protein</fullName>
    </recommendedName>
</protein>
<dbReference type="Proteomes" id="UP000008206">
    <property type="component" value="Chromosome"/>
</dbReference>
<name>E0UCC7_GLOV7</name>
<reference evidence="3" key="1">
    <citation type="journal article" date="2011" name="MBio">
        <title>Novel metabolic attributes of the genus Cyanothece, comprising a group of unicellular nitrogen-fixing Cyanobacteria.</title>
        <authorList>
            <person name="Bandyopadhyay A."/>
            <person name="Elvitigala T."/>
            <person name="Welsh E."/>
            <person name="Stockel J."/>
            <person name="Liberton M."/>
            <person name="Min H."/>
            <person name="Sherman L.A."/>
            <person name="Pakrasi H.B."/>
        </authorList>
    </citation>
    <scope>NUCLEOTIDE SEQUENCE [LARGE SCALE GENOMIC DNA]</scope>
    <source>
        <strain evidence="3">PCC 7822</strain>
    </source>
</reference>
<dbReference type="KEGG" id="cyj:Cyan7822_0864"/>
<keyword evidence="3" id="KW-1185">Reference proteome</keyword>